<keyword evidence="2" id="KW-1133">Transmembrane helix</keyword>
<protein>
    <submittedName>
        <fullName evidence="4">PH domain-containing protein</fullName>
    </submittedName>
</protein>
<organism evidence="4 5">
    <name type="scientific">Gryllotalpicola protaetiae</name>
    <dbReference type="NCBI Taxonomy" id="2419771"/>
    <lineage>
        <taxon>Bacteria</taxon>
        <taxon>Bacillati</taxon>
        <taxon>Actinomycetota</taxon>
        <taxon>Actinomycetes</taxon>
        <taxon>Micrococcales</taxon>
        <taxon>Microbacteriaceae</taxon>
        <taxon>Gryllotalpicola</taxon>
    </lineage>
</organism>
<feature type="transmembrane region" description="Helical" evidence="2">
    <location>
        <begin position="240"/>
        <end position="257"/>
    </location>
</feature>
<evidence type="ECO:0000256" key="1">
    <source>
        <dbReference type="SAM" id="MobiDB-lite"/>
    </source>
</evidence>
<feature type="compositionally biased region" description="Polar residues" evidence="1">
    <location>
        <begin position="9"/>
        <end position="20"/>
    </location>
</feature>
<dbReference type="InterPro" id="IPR019692">
    <property type="entry name" value="CFP-6_PH"/>
</dbReference>
<keyword evidence="5" id="KW-1185">Reference proteome</keyword>
<dbReference type="EMBL" id="CP032624">
    <property type="protein sequence ID" value="AYG02559.1"/>
    <property type="molecule type" value="Genomic_DNA"/>
</dbReference>
<accession>A0A387BMY2</accession>
<sequence>MCAAAGYQVPSTQKSTPRSLTSRMGASLCCAMGEGVPLVEGWSIEVWDDGAMRVTEESKTLRPRFGQVLTVLVWCVCAAALVTIVVTGRWADLGRYGALALLVAYVMWLLFWSPSVTISLAGVEVRNLLRVHAVSWPAIQNVDTKYALTLITPKRKVVAWAAPAPSRYATMRATRSDASGLPESTFMLGSIRPSDIPSSDSGLAALYVRRYWEELQGAGHLDSGIVEGTGVVTRWLGREAAALIALAIIAAVCVAFVR</sequence>
<dbReference type="Pfam" id="PF10756">
    <property type="entry name" value="bPH_6"/>
    <property type="match status" value="1"/>
</dbReference>
<proteinExistence type="predicted"/>
<feature type="domain" description="Low molecular weight protein antigen 6 PH" evidence="3">
    <location>
        <begin position="114"/>
        <end position="162"/>
    </location>
</feature>
<gene>
    <name evidence="4" type="ORF">D7I44_02805</name>
</gene>
<name>A0A387BMY2_9MICO</name>
<dbReference type="AlphaFoldDB" id="A0A387BMY2"/>
<feature type="transmembrane region" description="Helical" evidence="2">
    <location>
        <begin position="68"/>
        <end position="90"/>
    </location>
</feature>
<reference evidence="4 5" key="1">
    <citation type="submission" date="2018-09" db="EMBL/GenBank/DDBJ databases">
        <title>Genome sequencing of strain 2DFW10M-5.</title>
        <authorList>
            <person name="Heo J."/>
            <person name="Kim S.-J."/>
            <person name="Kwon S.-W."/>
        </authorList>
    </citation>
    <scope>NUCLEOTIDE SEQUENCE [LARGE SCALE GENOMIC DNA]</scope>
    <source>
        <strain evidence="4 5">2DFW10M-5</strain>
    </source>
</reference>
<keyword evidence="2" id="KW-0812">Transmembrane</keyword>
<dbReference type="KEGG" id="gry:D7I44_02805"/>
<evidence type="ECO:0000313" key="5">
    <source>
        <dbReference type="Proteomes" id="UP000275069"/>
    </source>
</evidence>
<feature type="transmembrane region" description="Helical" evidence="2">
    <location>
        <begin position="96"/>
        <end position="123"/>
    </location>
</feature>
<evidence type="ECO:0000313" key="4">
    <source>
        <dbReference type="EMBL" id="AYG02559.1"/>
    </source>
</evidence>
<evidence type="ECO:0000259" key="3">
    <source>
        <dbReference type="Pfam" id="PF10756"/>
    </source>
</evidence>
<evidence type="ECO:0000256" key="2">
    <source>
        <dbReference type="SAM" id="Phobius"/>
    </source>
</evidence>
<keyword evidence="2" id="KW-0472">Membrane</keyword>
<dbReference type="Proteomes" id="UP000275069">
    <property type="component" value="Chromosome"/>
</dbReference>
<feature type="region of interest" description="Disordered" evidence="1">
    <location>
        <begin position="1"/>
        <end position="20"/>
    </location>
</feature>
<dbReference type="OrthoDB" id="5148800at2"/>